<sequence>MGRLRSKRKLKQCDPYFKGKREIVGKQQKQYDLAPKDIKKKKKKLTKITREKSSTITNSSQGKKPVNNKSEQLTKIRKDESLRDYSKRINQQVKRVIYEETKRGRRKAQKAKIYFEMKKDKQKQKKNPKDYDLPTHNHAKEMFEGAEFIPFGERVDEPPKLPNPCKKRKQLR</sequence>
<evidence type="ECO:0000313" key="3">
    <source>
        <dbReference type="Proteomes" id="UP000053237"/>
    </source>
</evidence>
<comment type="caution">
    <text evidence="2">The sequence shown here is derived from an EMBL/GenBank/DDBJ whole genome shotgun (WGS) entry which is preliminary data.</text>
</comment>
<name>A0A024GG05_9STRA</name>
<protein>
    <submittedName>
        <fullName evidence="2">Uncharacterized protein</fullName>
    </submittedName>
</protein>
<feature type="region of interest" description="Disordered" evidence="1">
    <location>
        <begin position="115"/>
        <end position="136"/>
    </location>
</feature>
<feature type="compositionally biased region" description="Basic residues" evidence="1">
    <location>
        <begin position="38"/>
        <end position="47"/>
    </location>
</feature>
<reference evidence="2 3" key="1">
    <citation type="submission" date="2012-05" db="EMBL/GenBank/DDBJ databases">
        <title>Recombination and specialization in a pathogen metapopulation.</title>
        <authorList>
            <person name="Gardiner A."/>
            <person name="Kemen E."/>
            <person name="Schultz-Larsen T."/>
            <person name="MacLean D."/>
            <person name="Van Oosterhout C."/>
            <person name="Jones J.D.G."/>
        </authorList>
    </citation>
    <scope>NUCLEOTIDE SEQUENCE [LARGE SCALE GENOMIC DNA]</scope>
    <source>
        <strain evidence="2 3">Ac Nc2</strain>
    </source>
</reference>
<evidence type="ECO:0000256" key="1">
    <source>
        <dbReference type="SAM" id="MobiDB-lite"/>
    </source>
</evidence>
<feature type="compositionally biased region" description="Polar residues" evidence="1">
    <location>
        <begin position="54"/>
        <end position="71"/>
    </location>
</feature>
<dbReference type="EMBL" id="CAIX01000103">
    <property type="protein sequence ID" value="CCI45639.1"/>
    <property type="molecule type" value="Genomic_DNA"/>
</dbReference>
<dbReference type="Proteomes" id="UP000053237">
    <property type="component" value="Unassembled WGS sequence"/>
</dbReference>
<organism evidence="2 3">
    <name type="scientific">Albugo candida</name>
    <dbReference type="NCBI Taxonomy" id="65357"/>
    <lineage>
        <taxon>Eukaryota</taxon>
        <taxon>Sar</taxon>
        <taxon>Stramenopiles</taxon>
        <taxon>Oomycota</taxon>
        <taxon>Peronosporomycetes</taxon>
        <taxon>Albuginales</taxon>
        <taxon>Albuginaceae</taxon>
        <taxon>Albugo</taxon>
    </lineage>
</organism>
<dbReference type="AlphaFoldDB" id="A0A024GG05"/>
<proteinExistence type="predicted"/>
<feature type="compositionally biased region" description="Basic and acidic residues" evidence="1">
    <location>
        <begin position="127"/>
        <end position="136"/>
    </location>
</feature>
<feature type="region of interest" description="Disordered" evidence="1">
    <location>
        <begin position="153"/>
        <end position="172"/>
    </location>
</feature>
<dbReference type="OrthoDB" id="5876637at2759"/>
<evidence type="ECO:0000313" key="2">
    <source>
        <dbReference type="EMBL" id="CCI45639.1"/>
    </source>
</evidence>
<accession>A0A024GG05</accession>
<feature type="region of interest" description="Disordered" evidence="1">
    <location>
        <begin position="35"/>
        <end position="79"/>
    </location>
</feature>
<keyword evidence="3" id="KW-1185">Reference proteome</keyword>
<dbReference type="InParanoid" id="A0A024GG05"/>
<gene>
    <name evidence="2" type="ORF">BN9_065360</name>
</gene>